<sequence>MCPSGNGSLRGLGRLS</sequence>
<dbReference type="AlphaFoldDB" id="L1KUQ8"/>
<dbReference type="Proteomes" id="UP000010411">
    <property type="component" value="Unassembled WGS sequence"/>
</dbReference>
<dbReference type="EMBL" id="AEJC01000392">
    <property type="protein sequence ID" value="EKX64205.1"/>
    <property type="molecule type" value="Genomic_DNA"/>
</dbReference>
<protein>
    <submittedName>
        <fullName evidence="1">Uncharacterized protein</fullName>
    </submittedName>
</protein>
<proteinExistence type="predicted"/>
<feature type="non-terminal residue" evidence="1">
    <location>
        <position position="16"/>
    </location>
</feature>
<name>L1KUQ8_9ACTN</name>
<reference evidence="1 2" key="1">
    <citation type="submission" date="2012-11" db="EMBL/GenBank/DDBJ databases">
        <authorList>
            <person name="Huguet-Tapia J.C."/>
            <person name="Durkin A.S."/>
            <person name="Pettis G.S."/>
            <person name="Badger J.H."/>
        </authorList>
    </citation>
    <scope>NUCLEOTIDE SEQUENCE [LARGE SCALE GENOMIC DNA]</scope>
    <source>
        <strain evidence="1 2">91-03</strain>
    </source>
</reference>
<evidence type="ECO:0000313" key="2">
    <source>
        <dbReference type="Proteomes" id="UP000010411"/>
    </source>
</evidence>
<evidence type="ECO:0000313" key="1">
    <source>
        <dbReference type="EMBL" id="EKX64205.1"/>
    </source>
</evidence>
<gene>
    <name evidence="1" type="ORF">STRIP9103_03123</name>
</gene>
<accession>L1KUQ8</accession>
<organism evidence="1 2">
    <name type="scientific">Streptomyces ipomoeae 91-03</name>
    <dbReference type="NCBI Taxonomy" id="698759"/>
    <lineage>
        <taxon>Bacteria</taxon>
        <taxon>Bacillati</taxon>
        <taxon>Actinomycetota</taxon>
        <taxon>Actinomycetes</taxon>
        <taxon>Kitasatosporales</taxon>
        <taxon>Streptomycetaceae</taxon>
        <taxon>Streptomyces</taxon>
    </lineage>
</organism>
<comment type="caution">
    <text evidence="1">The sequence shown here is derived from an EMBL/GenBank/DDBJ whole genome shotgun (WGS) entry which is preliminary data.</text>
</comment>
<keyword evidence="2" id="KW-1185">Reference proteome</keyword>